<sequence>MIVGSSDSDDVDIKGNKGTYDFWVIKISETGSLLWETSFGGSEIDEAWGIVASNDGNFIVAGDTRSNDIDVEKNNGAADAFIIKMTPNGDLIWKKSFGGTSFDSARSISKSNDGGFIISGSSRSSNGDVLKNNGQNDAWVFKISSNGNLEWQKTIGGSNIDLAFGAVALHDNSVVAVGESSSSSGDITENKGFSDLLIFKIK</sequence>
<dbReference type="Proteomes" id="UP000029646">
    <property type="component" value="Unassembled WGS sequence"/>
</dbReference>
<dbReference type="PANTHER" id="PTHR42754">
    <property type="entry name" value="ENDOGLUCANASE"/>
    <property type="match status" value="1"/>
</dbReference>
<evidence type="ECO:0000313" key="2">
    <source>
        <dbReference type="Proteomes" id="UP000029646"/>
    </source>
</evidence>
<dbReference type="Gene3D" id="2.80.10.50">
    <property type="match status" value="1"/>
</dbReference>
<reference evidence="1 2" key="1">
    <citation type="journal article" date="2014" name="Genome Announc.">
        <title>Draft Genome Sequence of Marine Flavobacterium Jejuia pallidilutea Strain 11shimoA1 and Pigmentation Mutants.</title>
        <authorList>
            <person name="Takatani N."/>
            <person name="Nakanishi M."/>
            <person name="Meirelles P."/>
            <person name="Mino S."/>
            <person name="Suda W."/>
            <person name="Oshima K."/>
            <person name="Hattori M."/>
            <person name="Ohkuma M."/>
            <person name="Hosokawa M."/>
            <person name="Miyashita K."/>
            <person name="Thompson F.L."/>
            <person name="Niwa A."/>
            <person name="Sawabe T."/>
            <person name="Sawabe T."/>
        </authorList>
    </citation>
    <scope>NUCLEOTIDE SEQUENCE [LARGE SCALE GENOMIC DNA]</scope>
    <source>
        <strain evidence="2">JCM19302</strain>
    </source>
</reference>
<name>A0A090VY83_9FLAO</name>
<accession>A0A090VY83</accession>
<protein>
    <submittedName>
        <fullName evidence="1">Uncharacterized protein</fullName>
    </submittedName>
</protein>
<proteinExistence type="predicted"/>
<comment type="caution">
    <text evidence="1">The sequence shown here is derived from an EMBL/GenBank/DDBJ whole genome shotgun (WGS) entry which is preliminary data.</text>
</comment>
<dbReference type="EMBL" id="BBNS01000002">
    <property type="protein sequence ID" value="GAL69646.1"/>
    <property type="molecule type" value="Genomic_DNA"/>
</dbReference>
<gene>
    <name evidence="1" type="ORF">JCM19302_3835</name>
</gene>
<dbReference type="SUPFAM" id="SSF63829">
    <property type="entry name" value="Calcium-dependent phosphotriesterase"/>
    <property type="match status" value="1"/>
</dbReference>
<dbReference type="PANTHER" id="PTHR42754:SF1">
    <property type="entry name" value="LIPOPROTEIN"/>
    <property type="match status" value="1"/>
</dbReference>
<evidence type="ECO:0000313" key="1">
    <source>
        <dbReference type="EMBL" id="GAL69646.1"/>
    </source>
</evidence>
<organism evidence="1 2">
    <name type="scientific">Jejuia pallidilutea</name>
    <dbReference type="NCBI Taxonomy" id="504487"/>
    <lineage>
        <taxon>Bacteria</taxon>
        <taxon>Pseudomonadati</taxon>
        <taxon>Bacteroidota</taxon>
        <taxon>Flavobacteriia</taxon>
        <taxon>Flavobacteriales</taxon>
        <taxon>Flavobacteriaceae</taxon>
        <taxon>Jejuia</taxon>
    </lineage>
</organism>
<dbReference type="AlphaFoldDB" id="A0A090VY83"/>